<dbReference type="GO" id="GO:0005886">
    <property type="term" value="C:plasma membrane"/>
    <property type="evidence" value="ECO:0007669"/>
    <property type="project" value="UniProtKB-SubCell"/>
</dbReference>
<dbReference type="NCBIfam" id="TIGR04178">
    <property type="entry name" value="exo_archaeo"/>
    <property type="match status" value="1"/>
</dbReference>
<evidence type="ECO:0000256" key="1">
    <source>
        <dbReference type="ARBA" id="ARBA00004651"/>
    </source>
</evidence>
<evidence type="ECO:0000256" key="5">
    <source>
        <dbReference type="ARBA" id="ARBA00022801"/>
    </source>
</evidence>
<keyword evidence="2" id="KW-1003">Cell membrane</keyword>
<feature type="transmembrane region" description="Helical" evidence="8">
    <location>
        <begin position="12"/>
        <end position="34"/>
    </location>
</feature>
<feature type="transmembrane region" description="Helical" evidence="8">
    <location>
        <begin position="146"/>
        <end position="165"/>
    </location>
</feature>
<feature type="transmembrane region" description="Helical" evidence="8">
    <location>
        <begin position="46"/>
        <end position="65"/>
    </location>
</feature>
<organism evidence="9 10">
    <name type="scientific">candidate division WWE3 bacterium</name>
    <dbReference type="NCBI Taxonomy" id="2053526"/>
    <lineage>
        <taxon>Bacteria</taxon>
        <taxon>Katanobacteria</taxon>
    </lineage>
</organism>
<name>A0A3A4ZGV1_UNCKA</name>
<dbReference type="Proteomes" id="UP000265540">
    <property type="component" value="Unassembled WGS sequence"/>
</dbReference>
<reference evidence="9 10" key="1">
    <citation type="journal article" date="2017" name="ISME J.">
        <title>Energy and carbon metabolisms in a deep terrestrial subsurface fluid microbial community.</title>
        <authorList>
            <person name="Momper L."/>
            <person name="Jungbluth S.P."/>
            <person name="Lee M.D."/>
            <person name="Amend J.P."/>
        </authorList>
    </citation>
    <scope>NUCLEOTIDE SEQUENCE [LARGE SCALE GENOMIC DNA]</scope>
    <source>
        <strain evidence="9">SURF_46</strain>
    </source>
</reference>
<protein>
    <recommendedName>
        <fullName evidence="11">Exosortase/archaeosortase family protein</fullName>
    </recommendedName>
</protein>
<evidence type="ECO:0000256" key="2">
    <source>
        <dbReference type="ARBA" id="ARBA00022475"/>
    </source>
</evidence>
<dbReference type="Pfam" id="PF09721">
    <property type="entry name" value="Exosortase_EpsH"/>
    <property type="match status" value="1"/>
</dbReference>
<evidence type="ECO:0000313" key="10">
    <source>
        <dbReference type="Proteomes" id="UP000265540"/>
    </source>
</evidence>
<evidence type="ECO:0008006" key="11">
    <source>
        <dbReference type="Google" id="ProtNLM"/>
    </source>
</evidence>
<proteinExistence type="predicted"/>
<keyword evidence="4 8" id="KW-0812">Transmembrane</keyword>
<dbReference type="GO" id="GO:0008233">
    <property type="term" value="F:peptidase activity"/>
    <property type="evidence" value="ECO:0007669"/>
    <property type="project" value="UniProtKB-KW"/>
</dbReference>
<keyword evidence="5" id="KW-0378">Hydrolase</keyword>
<evidence type="ECO:0000313" key="9">
    <source>
        <dbReference type="EMBL" id="RJR28262.1"/>
    </source>
</evidence>
<accession>A0A3A4ZGV1</accession>
<comment type="subcellular location">
    <subcellularLocation>
        <location evidence="1">Cell membrane</location>
        <topology evidence="1">Multi-pass membrane protein</topology>
    </subcellularLocation>
</comment>
<gene>
    <name evidence="9" type="ORF">C4561_00165</name>
</gene>
<keyword evidence="3" id="KW-0645">Protease</keyword>
<dbReference type="GO" id="GO:0006508">
    <property type="term" value="P:proteolysis"/>
    <property type="evidence" value="ECO:0007669"/>
    <property type="project" value="UniProtKB-KW"/>
</dbReference>
<dbReference type="InterPro" id="IPR026392">
    <property type="entry name" value="Exo/Archaeosortase_dom"/>
</dbReference>
<feature type="transmembrane region" description="Helical" evidence="8">
    <location>
        <begin position="283"/>
        <end position="302"/>
    </location>
</feature>
<evidence type="ECO:0000256" key="4">
    <source>
        <dbReference type="ARBA" id="ARBA00022692"/>
    </source>
</evidence>
<evidence type="ECO:0000256" key="6">
    <source>
        <dbReference type="ARBA" id="ARBA00022989"/>
    </source>
</evidence>
<evidence type="ECO:0000256" key="3">
    <source>
        <dbReference type="ARBA" id="ARBA00022670"/>
    </source>
</evidence>
<dbReference type="InterPro" id="IPR019127">
    <property type="entry name" value="Exosortase"/>
</dbReference>
<keyword evidence="7 8" id="KW-0472">Membrane</keyword>
<comment type="caution">
    <text evidence="9">The sequence shown here is derived from an EMBL/GenBank/DDBJ whole genome shotgun (WGS) entry which is preliminary data.</text>
</comment>
<dbReference type="EMBL" id="QZJF01000002">
    <property type="protein sequence ID" value="RJR28262.1"/>
    <property type="molecule type" value="Genomic_DNA"/>
</dbReference>
<feature type="transmembrane region" description="Helical" evidence="8">
    <location>
        <begin position="111"/>
        <end position="134"/>
    </location>
</feature>
<dbReference type="AlphaFoldDB" id="A0A3A4ZGV1"/>
<keyword evidence="6 8" id="KW-1133">Transmembrane helix</keyword>
<feature type="transmembrane region" description="Helical" evidence="8">
    <location>
        <begin position="245"/>
        <end position="271"/>
    </location>
</feature>
<evidence type="ECO:0000256" key="7">
    <source>
        <dbReference type="ARBA" id="ARBA00023136"/>
    </source>
</evidence>
<feature type="transmembrane region" description="Helical" evidence="8">
    <location>
        <begin position="210"/>
        <end position="233"/>
    </location>
</feature>
<sequence length="307" mass="35626">MVKYGKGFKNLIARILVFLGLFVVISGITGPWIIGTKLLYGFHFYIYGNMGKVLLLGSIAFLILAKDKITSFPYFKFNKSSLFFILLGFAFIPVFFVLAKQLLLFSAFNVHLMLSLYTHFILLFSVFLVGYGVFGNDLINYFFREYWREIKICLGFAVLMYFAIFQVWKLWPIFSKIVLYAVTFLFGLTYTNVTVHQPYTLVVNNFAVKILQACSGVDSMFLFTSLYVFIGLVDWKVLNHKKYFLLFLPALAGLFLVNILRIYLIILIGVWGYQELSLKLFHTYAGLLFFVAYFLVFLKLSYSRIRK</sequence>
<feature type="transmembrane region" description="Helical" evidence="8">
    <location>
        <begin position="80"/>
        <end position="99"/>
    </location>
</feature>
<evidence type="ECO:0000256" key="8">
    <source>
        <dbReference type="SAM" id="Phobius"/>
    </source>
</evidence>